<name>A0ABV2Y0J5_9ACTN</name>
<protein>
    <submittedName>
        <fullName evidence="1">Uncharacterized protein</fullName>
    </submittedName>
</protein>
<evidence type="ECO:0000313" key="1">
    <source>
        <dbReference type="EMBL" id="MEU2269775.1"/>
    </source>
</evidence>
<proteinExistence type="predicted"/>
<reference evidence="1 2" key="1">
    <citation type="submission" date="2024-06" db="EMBL/GenBank/DDBJ databases">
        <title>The Natural Products Discovery Center: Release of the First 8490 Sequenced Strains for Exploring Actinobacteria Biosynthetic Diversity.</title>
        <authorList>
            <person name="Kalkreuter E."/>
            <person name="Kautsar S.A."/>
            <person name="Yang D."/>
            <person name="Bader C.D."/>
            <person name="Teijaro C.N."/>
            <person name="Fluegel L."/>
            <person name="Davis C.M."/>
            <person name="Simpson J.R."/>
            <person name="Lauterbach L."/>
            <person name="Steele A.D."/>
            <person name="Gui C."/>
            <person name="Meng S."/>
            <person name="Li G."/>
            <person name="Viehrig K."/>
            <person name="Ye F."/>
            <person name="Su P."/>
            <person name="Kiefer A.F."/>
            <person name="Nichols A."/>
            <person name="Cepeda A.J."/>
            <person name="Yan W."/>
            <person name="Fan B."/>
            <person name="Jiang Y."/>
            <person name="Adhikari A."/>
            <person name="Zheng C.-J."/>
            <person name="Schuster L."/>
            <person name="Cowan T.M."/>
            <person name="Smanski M.J."/>
            <person name="Chevrette M.G."/>
            <person name="De Carvalho L.P.S."/>
            <person name="Shen B."/>
        </authorList>
    </citation>
    <scope>NUCLEOTIDE SEQUENCE [LARGE SCALE GENOMIC DNA]</scope>
    <source>
        <strain evidence="1 2">NPDC019583</strain>
    </source>
</reference>
<dbReference type="Proteomes" id="UP001550603">
    <property type="component" value="Unassembled WGS sequence"/>
</dbReference>
<dbReference type="EMBL" id="JBEYBN010000041">
    <property type="protein sequence ID" value="MEU2269775.1"/>
    <property type="molecule type" value="Genomic_DNA"/>
</dbReference>
<keyword evidence="2" id="KW-1185">Reference proteome</keyword>
<dbReference type="RefSeq" id="WP_037769776.1">
    <property type="nucleotide sequence ID" value="NZ_JBEYBN010000041.1"/>
</dbReference>
<organism evidence="1 2">
    <name type="scientific">Streptomyces olindensis</name>
    <dbReference type="NCBI Taxonomy" id="358823"/>
    <lineage>
        <taxon>Bacteria</taxon>
        <taxon>Bacillati</taxon>
        <taxon>Actinomycetota</taxon>
        <taxon>Actinomycetes</taxon>
        <taxon>Kitasatosporales</taxon>
        <taxon>Streptomycetaceae</taxon>
        <taxon>Streptomyces</taxon>
    </lineage>
</organism>
<evidence type="ECO:0000313" key="2">
    <source>
        <dbReference type="Proteomes" id="UP001550603"/>
    </source>
</evidence>
<gene>
    <name evidence="1" type="ORF">ABZ568_25905</name>
</gene>
<comment type="caution">
    <text evidence="1">The sequence shown here is derived from an EMBL/GenBank/DDBJ whole genome shotgun (WGS) entry which is preliminary data.</text>
</comment>
<sequence length="80" mass="8082">MRQTPSQGLSGAYEVRVAVTGPAGAGEALAQLLADQEALEPASVAGPVPSREVPDAVVTYMAGRPDVFTPTTAVQEGSDA</sequence>
<accession>A0ABV2Y0J5</accession>